<dbReference type="Gene3D" id="3.30.40.10">
    <property type="entry name" value="Zinc/RING finger domain, C3HC4 (zinc finger)"/>
    <property type="match status" value="1"/>
</dbReference>
<evidence type="ECO:0000313" key="7">
    <source>
        <dbReference type="Proteomes" id="UP001652623"/>
    </source>
</evidence>
<dbReference type="GO" id="GO:0008270">
    <property type="term" value="F:zinc ion binding"/>
    <property type="evidence" value="ECO:0007669"/>
    <property type="project" value="UniProtKB-KW"/>
</dbReference>
<evidence type="ECO:0000256" key="1">
    <source>
        <dbReference type="ARBA" id="ARBA00022723"/>
    </source>
</evidence>
<keyword evidence="5" id="KW-0472">Membrane</keyword>
<sequence length="300" mass="32371">MDEKEHDLRDSHEVSCRVDKRVTETSGDSVDKPVVETVSVANGDEPGSVRAENKDLEAMGRESNKISAEEGHGEVSGEGEQARNGDSTNPVVGVVFETTVVINTAESPMCGGDNRGLNAKVSELGSTKVSMEESKKIVSGADKQSCVIDVNCGNGKGYGDKWDAEKICRICHLTSDQSPDRPTTTTTTTTTTVKSAVDLIHLGCGCKGELGIAHRHCAEAWFKLKGNRLCEICGKTAKNISGVGDSRFMNEWNERTFTGSSINSSGNSGGCWRGQPFCNFLMACLVIAFVLPWFFRVNMF</sequence>
<keyword evidence="2" id="KW-0863">Zinc-finger</keyword>
<keyword evidence="1" id="KW-0479">Metal-binding</keyword>
<evidence type="ECO:0000256" key="2">
    <source>
        <dbReference type="ARBA" id="ARBA00022771"/>
    </source>
</evidence>
<dbReference type="InterPro" id="IPR011016">
    <property type="entry name" value="Znf_RING-CH"/>
</dbReference>
<dbReference type="RefSeq" id="XP_015874565.1">
    <property type="nucleotide sequence ID" value="XM_016019079.2"/>
</dbReference>
<gene>
    <name evidence="8 9" type="primary">LOC107411476</name>
</gene>
<keyword evidence="3" id="KW-0862">Zinc</keyword>
<evidence type="ECO:0000313" key="9">
    <source>
        <dbReference type="RefSeq" id="XP_015874565.1"/>
    </source>
</evidence>
<accession>A0A6P3ZI63</accession>
<dbReference type="RefSeq" id="XP_015874556.3">
    <property type="nucleotide sequence ID" value="XM_016019070.4"/>
</dbReference>
<dbReference type="PANTHER" id="PTHR46214:SF8">
    <property type="entry name" value="RING_FYVE_PHD ZINC FINGER SUPERFAMILY PROTEIN"/>
    <property type="match status" value="1"/>
</dbReference>
<feature type="compositionally biased region" description="Basic and acidic residues" evidence="4">
    <location>
        <begin position="1"/>
        <end position="34"/>
    </location>
</feature>
<dbReference type="PROSITE" id="PS51292">
    <property type="entry name" value="ZF_RING_CH"/>
    <property type="match status" value="1"/>
</dbReference>
<evidence type="ECO:0000256" key="5">
    <source>
        <dbReference type="SAM" id="Phobius"/>
    </source>
</evidence>
<dbReference type="Proteomes" id="UP001652623">
    <property type="component" value="Chromosome 1"/>
</dbReference>
<keyword evidence="5" id="KW-1133">Transmembrane helix</keyword>
<evidence type="ECO:0000313" key="8">
    <source>
        <dbReference type="RefSeq" id="XP_015874556.3"/>
    </source>
</evidence>
<evidence type="ECO:0000259" key="6">
    <source>
        <dbReference type="PROSITE" id="PS51292"/>
    </source>
</evidence>
<feature type="compositionally biased region" description="Basic and acidic residues" evidence="4">
    <location>
        <begin position="51"/>
        <end position="83"/>
    </location>
</feature>
<dbReference type="SMART" id="SM00744">
    <property type="entry name" value="RINGv"/>
    <property type="match status" value="1"/>
</dbReference>
<keyword evidence="7" id="KW-1185">Reference proteome</keyword>
<dbReference type="Pfam" id="PF12906">
    <property type="entry name" value="RINGv"/>
    <property type="match status" value="1"/>
</dbReference>
<evidence type="ECO:0000256" key="3">
    <source>
        <dbReference type="ARBA" id="ARBA00022833"/>
    </source>
</evidence>
<dbReference type="SUPFAM" id="SSF57850">
    <property type="entry name" value="RING/U-box"/>
    <property type="match status" value="1"/>
</dbReference>
<proteinExistence type="predicted"/>
<dbReference type="InterPro" id="IPR013083">
    <property type="entry name" value="Znf_RING/FYVE/PHD"/>
</dbReference>
<dbReference type="KEGG" id="zju:107411476"/>
<dbReference type="AlphaFoldDB" id="A0A6P3ZI63"/>
<name>A0A6P3ZI63_ZIZJJ</name>
<organism evidence="8">
    <name type="scientific">Ziziphus jujuba</name>
    <name type="common">Chinese jujube</name>
    <name type="synonym">Ziziphus sativa</name>
    <dbReference type="NCBI Taxonomy" id="326968"/>
    <lineage>
        <taxon>Eukaryota</taxon>
        <taxon>Viridiplantae</taxon>
        <taxon>Streptophyta</taxon>
        <taxon>Embryophyta</taxon>
        <taxon>Tracheophyta</taxon>
        <taxon>Spermatophyta</taxon>
        <taxon>Magnoliopsida</taxon>
        <taxon>eudicotyledons</taxon>
        <taxon>Gunneridae</taxon>
        <taxon>Pentapetalae</taxon>
        <taxon>rosids</taxon>
        <taxon>fabids</taxon>
        <taxon>Rosales</taxon>
        <taxon>Rhamnaceae</taxon>
        <taxon>Paliureae</taxon>
        <taxon>Ziziphus</taxon>
    </lineage>
</organism>
<feature type="region of interest" description="Disordered" evidence="4">
    <location>
        <begin position="1"/>
        <end position="89"/>
    </location>
</feature>
<reference evidence="8" key="1">
    <citation type="submission" date="2025-05" db="UniProtKB">
        <authorList>
            <consortium name="RefSeq"/>
        </authorList>
    </citation>
    <scope>IDENTIFICATION</scope>
    <source>
        <tissue evidence="9">In vitro plantlets</tissue>
        <tissue evidence="8">Seedling</tissue>
    </source>
</reference>
<feature type="domain" description="RING-CH-type" evidence="6">
    <location>
        <begin position="160"/>
        <end position="240"/>
    </location>
</feature>
<dbReference type="GeneID" id="107411476"/>
<dbReference type="PANTHER" id="PTHR46214">
    <property type="entry name" value="ZINC FINGER, RING-CH-TYPE"/>
    <property type="match status" value="1"/>
</dbReference>
<keyword evidence="5" id="KW-0812">Transmembrane</keyword>
<protein>
    <submittedName>
        <fullName evidence="8 9">uncharacterized protein LOC107411476</fullName>
    </submittedName>
</protein>
<feature type="transmembrane region" description="Helical" evidence="5">
    <location>
        <begin position="277"/>
        <end position="295"/>
    </location>
</feature>
<evidence type="ECO:0000256" key="4">
    <source>
        <dbReference type="SAM" id="MobiDB-lite"/>
    </source>
</evidence>